<evidence type="ECO:0000313" key="1">
    <source>
        <dbReference type="EMBL" id="STU63480.1"/>
    </source>
</evidence>
<dbReference type="EMBL" id="UGLZ01000004">
    <property type="protein sequence ID" value="STU63480.1"/>
    <property type="molecule type" value="Genomic_DNA"/>
</dbReference>
<dbReference type="SUPFAM" id="SSF48452">
    <property type="entry name" value="TPR-like"/>
    <property type="match status" value="1"/>
</dbReference>
<dbReference type="Gene3D" id="1.25.40.10">
    <property type="entry name" value="Tetratricopeptide repeat domain"/>
    <property type="match status" value="1"/>
</dbReference>
<reference evidence="1 2" key="1">
    <citation type="submission" date="2018-06" db="EMBL/GenBank/DDBJ databases">
        <authorList>
            <consortium name="Pathogen Informatics"/>
            <person name="Doyle S."/>
        </authorList>
    </citation>
    <scope>NUCLEOTIDE SEQUENCE [LARGE SCALE GENOMIC DNA]</scope>
    <source>
        <strain evidence="1 2">NCTC5050</strain>
    </source>
</reference>
<protein>
    <submittedName>
        <fullName evidence="1">Putative transferase</fullName>
    </submittedName>
</protein>
<evidence type="ECO:0000313" key="2">
    <source>
        <dbReference type="Proteomes" id="UP000255382"/>
    </source>
</evidence>
<dbReference type="GO" id="GO:0016740">
    <property type="term" value="F:transferase activity"/>
    <property type="evidence" value="ECO:0007669"/>
    <property type="project" value="UniProtKB-KW"/>
</dbReference>
<dbReference type="Proteomes" id="UP000255382">
    <property type="component" value="Unassembled WGS sequence"/>
</dbReference>
<sequence>MRSRRRNITSLPGQGGSTLDAGRYYNDQPADYLFWQGIALRKSGNPAQAEQHFRHFIDWAAQHRDDVPQVDFFAVSLLDLVVLDVSAQQRHLQHCLFIEALGHLGLGNVSACQQRMQQLLQINPAHDKAHLIRHALQSGIFS</sequence>
<gene>
    <name evidence="1" type="primary">yphG_3</name>
    <name evidence="1" type="ORF">NCTC5050_01156</name>
</gene>
<proteinExistence type="predicted"/>
<name>A0A377Z9G6_KLEPO</name>
<keyword evidence="2" id="KW-1185">Reference proteome</keyword>
<dbReference type="AlphaFoldDB" id="A0A377Z9G6"/>
<organism evidence="1 2">
    <name type="scientific">Klebsiella pneumoniae subsp. ozaenae</name>
    <dbReference type="NCBI Taxonomy" id="574"/>
    <lineage>
        <taxon>Bacteria</taxon>
        <taxon>Pseudomonadati</taxon>
        <taxon>Pseudomonadota</taxon>
        <taxon>Gammaproteobacteria</taxon>
        <taxon>Enterobacterales</taxon>
        <taxon>Enterobacteriaceae</taxon>
        <taxon>Klebsiella/Raoultella group</taxon>
        <taxon>Klebsiella</taxon>
        <taxon>Klebsiella pneumoniae complex</taxon>
    </lineage>
</organism>
<keyword evidence="1" id="KW-0808">Transferase</keyword>
<dbReference type="InterPro" id="IPR011990">
    <property type="entry name" value="TPR-like_helical_dom_sf"/>
</dbReference>
<accession>A0A377Z9G6</accession>